<dbReference type="AlphaFoldDB" id="A0A428QNG4"/>
<dbReference type="Proteomes" id="UP000287972">
    <property type="component" value="Unassembled WGS sequence"/>
</dbReference>
<protein>
    <submittedName>
        <fullName evidence="2">Uncharacterized protein</fullName>
    </submittedName>
</protein>
<name>A0A428QNG4_9HYPO</name>
<accession>A0A428QNG4</accession>
<sequence>MLYLYLSYQLALLFFCWDSTSYDDKIHHVDTKLHLGNPRSVLGNPHLQVTPYLDEDAPQTVTPFKG</sequence>
<proteinExistence type="predicted"/>
<dbReference type="EMBL" id="NKCL01000493">
    <property type="protein sequence ID" value="RSL66815.1"/>
    <property type="molecule type" value="Genomic_DNA"/>
</dbReference>
<evidence type="ECO:0000313" key="2">
    <source>
        <dbReference type="EMBL" id="RSL66815.1"/>
    </source>
</evidence>
<feature type="signal peptide" evidence="1">
    <location>
        <begin position="1"/>
        <end position="22"/>
    </location>
</feature>
<evidence type="ECO:0000256" key="1">
    <source>
        <dbReference type="SAM" id="SignalP"/>
    </source>
</evidence>
<evidence type="ECO:0000313" key="3">
    <source>
        <dbReference type="Proteomes" id="UP000287972"/>
    </source>
</evidence>
<organism evidence="2 3">
    <name type="scientific">Fusarium floridanum</name>
    <dbReference type="NCBI Taxonomy" id="1325733"/>
    <lineage>
        <taxon>Eukaryota</taxon>
        <taxon>Fungi</taxon>
        <taxon>Dikarya</taxon>
        <taxon>Ascomycota</taxon>
        <taxon>Pezizomycotina</taxon>
        <taxon>Sordariomycetes</taxon>
        <taxon>Hypocreomycetidae</taxon>
        <taxon>Hypocreales</taxon>
        <taxon>Nectriaceae</taxon>
        <taxon>Fusarium</taxon>
        <taxon>Fusarium solani species complex</taxon>
    </lineage>
</organism>
<keyword evidence="1" id="KW-0732">Signal</keyword>
<keyword evidence="3" id="KW-1185">Reference proteome</keyword>
<feature type="chain" id="PRO_5019229496" evidence="1">
    <location>
        <begin position="23"/>
        <end position="66"/>
    </location>
</feature>
<comment type="caution">
    <text evidence="2">The sequence shown here is derived from an EMBL/GenBank/DDBJ whole genome shotgun (WGS) entry which is preliminary data.</text>
</comment>
<reference evidence="2 3" key="1">
    <citation type="submission" date="2017-06" db="EMBL/GenBank/DDBJ databases">
        <title>Comparative genomic analysis of Ambrosia Fusariam Clade fungi.</title>
        <authorList>
            <person name="Stajich J.E."/>
            <person name="Carrillo J."/>
            <person name="Kijimoto T."/>
            <person name="Eskalen A."/>
            <person name="O'Donnell K."/>
            <person name="Kasson M."/>
        </authorList>
    </citation>
    <scope>NUCLEOTIDE SEQUENCE [LARGE SCALE GENOMIC DNA]</scope>
    <source>
        <strain evidence="2 3">NRRL62606</strain>
    </source>
</reference>
<gene>
    <name evidence="2" type="ORF">CEP51_012755</name>
</gene>